<accession>A0AAD8XZZ1</accession>
<comment type="caution">
    <text evidence="1">The sequence shown here is derived from an EMBL/GenBank/DDBJ whole genome shotgun (WGS) entry which is preliminary data.</text>
</comment>
<dbReference type="EMBL" id="JATAAI010000028">
    <property type="protein sequence ID" value="KAK1736759.1"/>
    <property type="molecule type" value="Genomic_DNA"/>
</dbReference>
<dbReference type="Proteomes" id="UP001224775">
    <property type="component" value="Unassembled WGS sequence"/>
</dbReference>
<reference evidence="1" key="1">
    <citation type="submission" date="2023-06" db="EMBL/GenBank/DDBJ databases">
        <title>Survivors Of The Sea: Transcriptome response of Skeletonema marinoi to long-term dormancy.</title>
        <authorList>
            <person name="Pinder M.I.M."/>
            <person name="Kourtchenko O."/>
            <person name="Robertson E.K."/>
            <person name="Larsson T."/>
            <person name="Maumus F."/>
            <person name="Osuna-Cruz C.M."/>
            <person name="Vancaester E."/>
            <person name="Stenow R."/>
            <person name="Vandepoele K."/>
            <person name="Ploug H."/>
            <person name="Bruchert V."/>
            <person name="Godhe A."/>
            <person name="Topel M."/>
        </authorList>
    </citation>
    <scope>NUCLEOTIDE SEQUENCE</scope>
    <source>
        <strain evidence="1">R05AC</strain>
    </source>
</reference>
<keyword evidence="2" id="KW-1185">Reference proteome</keyword>
<organism evidence="1 2">
    <name type="scientific">Skeletonema marinoi</name>
    <dbReference type="NCBI Taxonomy" id="267567"/>
    <lineage>
        <taxon>Eukaryota</taxon>
        <taxon>Sar</taxon>
        <taxon>Stramenopiles</taxon>
        <taxon>Ochrophyta</taxon>
        <taxon>Bacillariophyta</taxon>
        <taxon>Coscinodiscophyceae</taxon>
        <taxon>Thalassiosirophycidae</taxon>
        <taxon>Thalassiosirales</taxon>
        <taxon>Skeletonemataceae</taxon>
        <taxon>Skeletonema</taxon>
        <taxon>Skeletonema marinoi-dohrnii complex</taxon>
    </lineage>
</organism>
<evidence type="ECO:0000313" key="1">
    <source>
        <dbReference type="EMBL" id="KAK1736759.1"/>
    </source>
</evidence>
<sequence length="258" mass="29175">MEPRTAMEKELLKESLYKNRVQEILRKHKGFLSSSYNEDVANEGDDIELLKKQYSSERKIIDGIISNERSAFLSGLALSGVVFASVRFGPRYLAVKLGGIEKARALKEADDAARKAGTRWIQQGVSFLFEASFGAWAGYRGYNMISSQNSNSYDEIAKIPLCAGKSIVSEKICSEWVDLVHNEMSKDFWKNLDEEDCRLKDKGRWKAVLGFADNCIKRKAFEDSYRKQHGMKSDDPVDVPKGGVPTDILQMLRKQRSS</sequence>
<name>A0AAD8XZZ1_9STRA</name>
<dbReference type="AlphaFoldDB" id="A0AAD8XZZ1"/>
<proteinExistence type="predicted"/>
<evidence type="ECO:0000313" key="2">
    <source>
        <dbReference type="Proteomes" id="UP001224775"/>
    </source>
</evidence>
<gene>
    <name evidence="1" type="ORF">QTG54_012781</name>
</gene>
<protein>
    <submittedName>
        <fullName evidence="1">Uncharacterized protein</fullName>
    </submittedName>
</protein>